<keyword evidence="5" id="KW-1185">Reference proteome</keyword>
<feature type="repeat" description="ANK" evidence="3">
    <location>
        <begin position="575"/>
        <end position="607"/>
    </location>
</feature>
<dbReference type="Gene3D" id="1.25.40.20">
    <property type="entry name" value="Ankyrin repeat-containing domain"/>
    <property type="match status" value="5"/>
</dbReference>
<feature type="repeat" description="ANK" evidence="3">
    <location>
        <begin position="509"/>
        <end position="541"/>
    </location>
</feature>
<organism evidence="4 5">
    <name type="scientific">Geodia barretti</name>
    <name type="common">Barrett's horny sponge</name>
    <dbReference type="NCBI Taxonomy" id="519541"/>
    <lineage>
        <taxon>Eukaryota</taxon>
        <taxon>Metazoa</taxon>
        <taxon>Porifera</taxon>
        <taxon>Demospongiae</taxon>
        <taxon>Heteroscleromorpha</taxon>
        <taxon>Tetractinellida</taxon>
        <taxon>Astrophorina</taxon>
        <taxon>Geodiidae</taxon>
        <taxon>Geodia</taxon>
    </lineage>
</organism>
<dbReference type="SMART" id="SM00248">
    <property type="entry name" value="ANK"/>
    <property type="match status" value="9"/>
</dbReference>
<evidence type="ECO:0000313" key="5">
    <source>
        <dbReference type="Proteomes" id="UP001174909"/>
    </source>
</evidence>
<feature type="repeat" description="ANK" evidence="3">
    <location>
        <begin position="542"/>
        <end position="574"/>
    </location>
</feature>
<feature type="repeat" description="ANK" evidence="3">
    <location>
        <begin position="707"/>
        <end position="739"/>
    </location>
</feature>
<proteinExistence type="predicted"/>
<evidence type="ECO:0000313" key="4">
    <source>
        <dbReference type="EMBL" id="CAI8025272.1"/>
    </source>
</evidence>
<comment type="caution">
    <text evidence="4">The sequence shown here is derived from an EMBL/GenBank/DDBJ whole genome shotgun (WGS) entry which is preliminary data.</text>
</comment>
<feature type="repeat" description="ANK" evidence="3">
    <location>
        <begin position="641"/>
        <end position="673"/>
    </location>
</feature>
<evidence type="ECO:0000256" key="1">
    <source>
        <dbReference type="ARBA" id="ARBA00022737"/>
    </source>
</evidence>
<dbReference type="PRINTS" id="PR01415">
    <property type="entry name" value="ANKYRIN"/>
</dbReference>
<feature type="repeat" description="ANK" evidence="3">
    <location>
        <begin position="674"/>
        <end position="706"/>
    </location>
</feature>
<dbReference type="PANTHER" id="PTHR24171">
    <property type="entry name" value="ANKYRIN REPEAT DOMAIN-CONTAINING PROTEIN 39-RELATED"/>
    <property type="match status" value="1"/>
</dbReference>
<evidence type="ECO:0000256" key="2">
    <source>
        <dbReference type="ARBA" id="ARBA00023043"/>
    </source>
</evidence>
<dbReference type="EMBL" id="CASHTH010002137">
    <property type="protein sequence ID" value="CAI8025272.1"/>
    <property type="molecule type" value="Genomic_DNA"/>
</dbReference>
<dbReference type="AlphaFoldDB" id="A0AA35WSV6"/>
<dbReference type="InterPro" id="IPR036770">
    <property type="entry name" value="Ankyrin_rpt-contain_sf"/>
</dbReference>
<evidence type="ECO:0000256" key="3">
    <source>
        <dbReference type="PROSITE-ProRule" id="PRU00023"/>
    </source>
</evidence>
<dbReference type="InterPro" id="IPR002110">
    <property type="entry name" value="Ankyrin_rpt"/>
</dbReference>
<gene>
    <name evidence="4" type="ORF">GBAR_LOCUS14619</name>
</gene>
<feature type="repeat" description="ANK" evidence="3">
    <location>
        <begin position="443"/>
        <end position="475"/>
    </location>
</feature>
<dbReference type="Pfam" id="PF00023">
    <property type="entry name" value="Ank"/>
    <property type="match status" value="2"/>
</dbReference>
<dbReference type="PROSITE" id="PS50297">
    <property type="entry name" value="ANK_REP_REGION"/>
    <property type="match status" value="9"/>
</dbReference>
<dbReference type="Pfam" id="PF12796">
    <property type="entry name" value="Ank_2"/>
    <property type="match status" value="2"/>
</dbReference>
<dbReference type="Pfam" id="PF13637">
    <property type="entry name" value="Ank_4"/>
    <property type="match status" value="1"/>
</dbReference>
<protein>
    <submittedName>
        <fullName evidence="4">Ankyrin-3</fullName>
    </submittedName>
</protein>
<dbReference type="Proteomes" id="UP001174909">
    <property type="component" value="Unassembled WGS sequence"/>
</dbReference>
<dbReference type="PROSITE" id="PS50088">
    <property type="entry name" value="ANK_REPEAT"/>
    <property type="match status" value="9"/>
</dbReference>
<name>A0AA35WSV6_GEOBA</name>
<keyword evidence="2 3" id="KW-0040">ANK repeat</keyword>
<reference evidence="4" key="1">
    <citation type="submission" date="2023-03" db="EMBL/GenBank/DDBJ databases">
        <authorList>
            <person name="Steffen K."/>
            <person name="Cardenas P."/>
        </authorList>
    </citation>
    <scope>NUCLEOTIDE SEQUENCE</scope>
</reference>
<dbReference type="PANTHER" id="PTHR24171:SF9">
    <property type="entry name" value="ANKYRIN REPEAT DOMAIN-CONTAINING PROTEIN 39"/>
    <property type="match status" value="1"/>
</dbReference>
<sequence length="763" mass="84514">MDQNQEGNLKRWVSLPSLKLGEGEEDKELMVAEKDMSKTKVLRLNLSEIYQYLNAKSILHEMVERKLITSQQKGNAEAYSSAYAQNISAGVALFETGSSPTVALDLCTILEATDFQGGKKLAMKLTSDHDNISAIKKKQVMQRFYPPPTTTPPSELKVSDLQSQFLQTLAAVMEAFEQLPDSLSRLKQFFSRLVLPMGEGKVIPIVNRSTYKNAASTEEMLRCQPSPWNCFSPHLLMMMSVECQCPQAIEPVEQFLQYRSKCASSLICRRTKLLTKASNMTTSHSPSHLACHTAPVNDLQSLHPSVFDERKNPERLQTIRVTVQVDRPHLTLQDYDDITTAVCGFFHIPRVALVYAGCSEDGQVVSWNMSTALLPYLKRASSGVSSDRLMAEQRILGVAAGDLQYHCLSVKEVELFEAAFYGLEKRVQSLILQKVSINCVDKDGRTPLYIASRKAHGAVVKLLLQQHADVRICKKNGWTPLMAASFNGHTDVVQTLIEAKAQINTQEENGWTALHLAAQEGKVDVVRLLTEAQALVNIHTEDGRTPLYIASRKAHGAVVKLLLQQHADASICKKNGWTPLMAASFSGHTDVVQTLIEAKAQINTQEENDWTALHLAAQEGKVDVVRLLTEAQALVNIQTEDGMTPLYIASDKGHGAVVKLLLQQHADVSICTKTGWTPLMTASFNGHTDVVRTLIEAKAQINTQKKDDVTALHLASAEGKVDVVRLLTEAQALVNLQTKWGRRPIDIARSRGHSEIVEILQKM</sequence>
<feature type="repeat" description="ANK" evidence="3">
    <location>
        <begin position="476"/>
        <end position="508"/>
    </location>
</feature>
<keyword evidence="1" id="KW-0677">Repeat</keyword>
<dbReference type="SUPFAM" id="SSF48403">
    <property type="entry name" value="Ankyrin repeat"/>
    <property type="match status" value="1"/>
</dbReference>
<feature type="repeat" description="ANK" evidence="3">
    <location>
        <begin position="608"/>
        <end position="640"/>
    </location>
</feature>
<accession>A0AA35WSV6</accession>